<dbReference type="SUPFAM" id="SSF52540">
    <property type="entry name" value="P-loop containing nucleoside triphosphate hydrolases"/>
    <property type="match status" value="1"/>
</dbReference>
<keyword evidence="7" id="KW-0255">Endonuclease</keyword>
<keyword evidence="8 11" id="KW-0378">Hydrolase</keyword>
<evidence type="ECO:0000259" key="12">
    <source>
        <dbReference type="SMART" id="SM00487"/>
    </source>
</evidence>
<evidence type="ECO:0000313" key="13">
    <source>
        <dbReference type="EMBL" id="RHF50885.1"/>
    </source>
</evidence>
<keyword evidence="6 11" id="KW-0680">Restriction system</keyword>
<comment type="function">
    <text evidence="11">Subunit R is required for both nuclease and ATPase activities, but not for modification.</text>
</comment>
<comment type="caution">
    <text evidence="13">The sequence shown here is derived from an EMBL/GenBank/DDBJ whole genome shotgun (WGS) entry which is preliminary data.</text>
</comment>
<keyword evidence="10 11" id="KW-0238">DNA-binding</keyword>
<dbReference type="InterPro" id="IPR004473">
    <property type="entry name" value="Restrct_endonuc_typeI_HsdR"/>
</dbReference>
<dbReference type="AlphaFoldDB" id="A0A414NVD7"/>
<comment type="catalytic activity">
    <reaction evidence="1 11">
        <text>Endonucleolytic cleavage of DNA to give random double-stranded fragments with terminal 5'-phosphates, ATP is simultaneously hydrolyzed.</text>
        <dbReference type="EC" id="3.1.21.3"/>
    </reaction>
</comment>
<dbReference type="InterPro" id="IPR027417">
    <property type="entry name" value="P-loop_NTPase"/>
</dbReference>
<dbReference type="RefSeq" id="WP_118176546.1">
    <property type="nucleotide sequence ID" value="NZ_JAQEAO010000014.1"/>
</dbReference>
<dbReference type="InterPro" id="IPR051268">
    <property type="entry name" value="Type-I_R_enzyme_R_subunit"/>
</dbReference>
<dbReference type="GO" id="GO:0009307">
    <property type="term" value="P:DNA restriction-modification system"/>
    <property type="evidence" value="ECO:0007669"/>
    <property type="project" value="UniProtKB-KW"/>
</dbReference>
<dbReference type="PANTHER" id="PTHR30195:SF16">
    <property type="entry name" value="TYPE I RESTRICTION ENZYME ENDONUCLEASE SUBUNIT"/>
    <property type="match status" value="1"/>
</dbReference>
<dbReference type="GO" id="GO:0005524">
    <property type="term" value="F:ATP binding"/>
    <property type="evidence" value="ECO:0007669"/>
    <property type="project" value="UniProtKB-KW"/>
</dbReference>
<keyword evidence="5 11" id="KW-0547">Nucleotide-binding</keyword>
<keyword evidence="9 11" id="KW-0067">ATP-binding</keyword>
<evidence type="ECO:0000256" key="8">
    <source>
        <dbReference type="ARBA" id="ARBA00022801"/>
    </source>
</evidence>
<organism evidence="13 14">
    <name type="scientific">Mitsuokella multacida</name>
    <dbReference type="NCBI Taxonomy" id="52226"/>
    <lineage>
        <taxon>Bacteria</taxon>
        <taxon>Bacillati</taxon>
        <taxon>Bacillota</taxon>
        <taxon>Negativicutes</taxon>
        <taxon>Selenomonadales</taxon>
        <taxon>Selenomonadaceae</taxon>
        <taxon>Mitsuokella</taxon>
    </lineage>
</organism>
<evidence type="ECO:0000256" key="7">
    <source>
        <dbReference type="ARBA" id="ARBA00022759"/>
    </source>
</evidence>
<dbReference type="Gene3D" id="3.90.1570.50">
    <property type="match status" value="1"/>
</dbReference>
<dbReference type="InterPro" id="IPR018247">
    <property type="entry name" value="EF_Hand_1_Ca_BS"/>
</dbReference>
<evidence type="ECO:0000256" key="5">
    <source>
        <dbReference type="ARBA" id="ARBA00022741"/>
    </source>
</evidence>
<dbReference type="PROSITE" id="PS00018">
    <property type="entry name" value="EF_HAND_1"/>
    <property type="match status" value="1"/>
</dbReference>
<dbReference type="Pfam" id="PF12008">
    <property type="entry name" value="EcoR124_C"/>
    <property type="match status" value="1"/>
</dbReference>
<name>A0A414NVD7_9FIRM</name>
<dbReference type="GO" id="GO:0009035">
    <property type="term" value="F:type I site-specific deoxyribonuclease activity"/>
    <property type="evidence" value="ECO:0007669"/>
    <property type="project" value="UniProtKB-EC"/>
</dbReference>
<protein>
    <recommendedName>
        <fullName evidence="11">Type I restriction enzyme endonuclease subunit</fullName>
        <shortName evidence="11">R protein</shortName>
        <ecNumber evidence="11">3.1.21.3</ecNumber>
    </recommendedName>
    <alternativeName>
        <fullName evidence="11">Type-1 restriction enzyme R protein</fullName>
    </alternativeName>
</protein>
<dbReference type="Pfam" id="PF18766">
    <property type="entry name" value="SWI2_SNF2"/>
    <property type="match status" value="1"/>
</dbReference>
<accession>A0A414NVD7</accession>
<dbReference type="Proteomes" id="UP000283442">
    <property type="component" value="Unassembled WGS sequence"/>
</dbReference>
<evidence type="ECO:0000256" key="10">
    <source>
        <dbReference type="ARBA" id="ARBA00023125"/>
    </source>
</evidence>
<evidence type="ECO:0000313" key="14">
    <source>
        <dbReference type="Proteomes" id="UP000283442"/>
    </source>
</evidence>
<comment type="similarity">
    <text evidence="2 11">Belongs to the HsdR family.</text>
</comment>
<evidence type="ECO:0000256" key="3">
    <source>
        <dbReference type="ARBA" id="ARBA00011296"/>
    </source>
</evidence>
<reference evidence="13 14" key="1">
    <citation type="submission" date="2018-08" db="EMBL/GenBank/DDBJ databases">
        <title>A genome reference for cultivated species of the human gut microbiota.</title>
        <authorList>
            <person name="Zou Y."/>
            <person name="Xue W."/>
            <person name="Luo G."/>
        </authorList>
    </citation>
    <scope>NUCLEOTIDE SEQUENCE [LARGE SCALE GENOMIC DNA]</scope>
    <source>
        <strain evidence="13 14">AM25-21AC</strain>
    </source>
</reference>
<evidence type="ECO:0000256" key="6">
    <source>
        <dbReference type="ARBA" id="ARBA00022747"/>
    </source>
</evidence>
<dbReference type="PANTHER" id="PTHR30195">
    <property type="entry name" value="TYPE I SITE-SPECIFIC DEOXYRIBONUCLEASE PROTEIN SUBUNIT M AND R"/>
    <property type="match status" value="1"/>
</dbReference>
<dbReference type="SMART" id="SM00487">
    <property type="entry name" value="DEXDc"/>
    <property type="match status" value="1"/>
</dbReference>
<evidence type="ECO:0000256" key="4">
    <source>
        <dbReference type="ARBA" id="ARBA00022722"/>
    </source>
</evidence>
<dbReference type="Gene3D" id="3.40.50.300">
    <property type="entry name" value="P-loop containing nucleotide triphosphate hydrolases"/>
    <property type="match status" value="2"/>
</dbReference>
<evidence type="ECO:0000256" key="1">
    <source>
        <dbReference type="ARBA" id="ARBA00000851"/>
    </source>
</evidence>
<dbReference type="CDD" id="cd22332">
    <property type="entry name" value="HsdR_N"/>
    <property type="match status" value="1"/>
</dbReference>
<dbReference type="GO" id="GO:0003677">
    <property type="term" value="F:DNA binding"/>
    <property type="evidence" value="ECO:0007669"/>
    <property type="project" value="UniProtKB-KW"/>
</dbReference>
<dbReference type="InterPro" id="IPR055180">
    <property type="entry name" value="HsdR_RecA-like_helicase_dom_2"/>
</dbReference>
<dbReference type="EMBL" id="QRHE01000010">
    <property type="protein sequence ID" value="RHF50885.1"/>
    <property type="molecule type" value="Genomic_DNA"/>
</dbReference>
<evidence type="ECO:0000256" key="2">
    <source>
        <dbReference type="ARBA" id="ARBA00008598"/>
    </source>
</evidence>
<dbReference type="InterPro" id="IPR022625">
    <property type="entry name" value="TypeI_RM_Rsu_C"/>
</dbReference>
<dbReference type="Pfam" id="PF04313">
    <property type="entry name" value="HSDR_N"/>
    <property type="match status" value="1"/>
</dbReference>
<dbReference type="NCBIfam" id="TIGR00348">
    <property type="entry name" value="hsdR"/>
    <property type="match status" value="1"/>
</dbReference>
<dbReference type="EC" id="3.1.21.3" evidence="11"/>
<dbReference type="InterPro" id="IPR040980">
    <property type="entry name" value="SWI2_SNF2"/>
</dbReference>
<evidence type="ECO:0000256" key="9">
    <source>
        <dbReference type="ARBA" id="ARBA00022840"/>
    </source>
</evidence>
<comment type="subunit">
    <text evidence="3 11">The type I restriction/modification system is composed of three polypeptides R, M and S.</text>
</comment>
<dbReference type="OrthoDB" id="9758243at2"/>
<feature type="domain" description="Helicase ATP-binding" evidence="12">
    <location>
        <begin position="269"/>
        <end position="472"/>
    </location>
</feature>
<evidence type="ECO:0000256" key="11">
    <source>
        <dbReference type="RuleBase" id="RU364115"/>
    </source>
</evidence>
<keyword evidence="4" id="KW-0540">Nuclease</keyword>
<sequence length="1057" mass="120163">MPLPYTGAHGELNFEADFIALLQQSGWEKQVLKNYTVEDLIANWRQILFERNRAVLHGVPLSDDEMQRVLDSLRQYADTPVKANHFLNSAERGLAVRRDRDSKDTAHAGKEVYLNLFRAREIAGGSSRYQIAEQTQFISTNPNYPDRRGDITLLIDGIPVIQIELKASGVDVFEAATQIQKYTKENIFKGFMGLVQVFWAISPEEALYFANPGSQDRFNPAFFFHWGDRNNHIIRDWRELITGPSHILSVPEAHKLIGYYTIADRNADVLKVCRSYQYTAINAIVNRAMKQRWGEHQQRGGFVWCTTGGGKTMTSFKAGQLILDMGFADKVVFVVDRRALDEQSTREYNSFARDGESVCSTTSSVNLFNKLKSRKADDAMIMTSIQKLANVNEEASHIDAATLAEVAGRRICFIVDEAHRSQFGKMHRRVKDTFYNALFFGFTGTPILAKNMKGSEETTESIFGPCLAVYSLATGIRDGNVLGFWPEYNPTFAEKDMRRVIALREAKVNDESELKPGTKSFAAYQYYMTKAPMATVYKPDGTIETKGIEDFFSSADYDSDKHRRAVVQHILDNRLMVAFGGEHGTRFHGMLATSSIPEAYAYWQLFQELAPDLHVTALFDPNIDQNTEGVINKEDWLIAIVGRYNEAFQTQFNRKTDPHYERFKSDLTARLAHKKPYQHIGNDSDKCLDLVIVVDQLLTGFDSVFLNVLYMDKVMESDALIQAISRTNRIYNSAEKPWGMVKFYRKTNTMRRNLQDALELYCEGDTAGVMEQELKANLHLLNSLFEDLAALFKNEGIEHFRRLPKDPAAQQKFRKDFTKMRSTLRAAFLQGFKWSGEYADILVFDEMTYHILLERFKELPSTGTHPQPPRAGYQLDTNLTSVLGEQIDSDYLESRFKILTISDIEAREQEASKAAVRKDIEANLGILPALLQPYARQVLDDIQSGTLQAEPGKRFRTYITEYREDAIQHAVHEEAAKYGIDEEKLLDVYRTTGSQPINQIALKEVENTADISKIMQTYGCSRFAAKSKLHAALTDYISQRRAETLEGPDNTSSKDSN</sequence>
<dbReference type="InterPro" id="IPR007409">
    <property type="entry name" value="Restrct_endonuc_type1_HsdR_N"/>
</dbReference>
<dbReference type="Pfam" id="PF22679">
    <property type="entry name" value="T1R_D3-like"/>
    <property type="match status" value="1"/>
</dbReference>
<gene>
    <name evidence="13" type="ORF">DW674_09620</name>
</gene>
<proteinExistence type="inferred from homology"/>
<dbReference type="InterPro" id="IPR014001">
    <property type="entry name" value="Helicase_ATP-bd"/>
</dbReference>